<feature type="compositionally biased region" description="Basic and acidic residues" evidence="5">
    <location>
        <begin position="847"/>
        <end position="856"/>
    </location>
</feature>
<feature type="compositionally biased region" description="Basic residues" evidence="5">
    <location>
        <begin position="91"/>
        <end position="101"/>
    </location>
</feature>
<organism evidence="7 8">
    <name type="scientific">Elsinoe australis</name>
    <dbReference type="NCBI Taxonomy" id="40998"/>
    <lineage>
        <taxon>Eukaryota</taxon>
        <taxon>Fungi</taxon>
        <taxon>Dikarya</taxon>
        <taxon>Ascomycota</taxon>
        <taxon>Pezizomycotina</taxon>
        <taxon>Dothideomycetes</taxon>
        <taxon>Dothideomycetidae</taxon>
        <taxon>Myriangiales</taxon>
        <taxon>Elsinoaceae</taxon>
        <taxon>Elsinoe</taxon>
    </lineage>
</organism>
<protein>
    <recommendedName>
        <fullName evidence="3">Vacuolar membrane-associated protein IML1</fullName>
    </recommendedName>
    <alternativeName>
        <fullName evidence="4">Vacuolar membrane-associated protein iml1</fullName>
    </alternativeName>
</protein>
<evidence type="ECO:0000256" key="2">
    <source>
        <dbReference type="ARBA" id="ARBA00005643"/>
    </source>
</evidence>
<feature type="compositionally biased region" description="Basic and acidic residues" evidence="5">
    <location>
        <begin position="627"/>
        <end position="637"/>
    </location>
</feature>
<dbReference type="PANTHER" id="PTHR13179">
    <property type="entry name" value="DEP DOMAIN CONTAINING PROTEIN 5"/>
    <property type="match status" value="1"/>
</dbReference>
<comment type="similarity">
    <text evidence="2">Belongs to the IML1 family.</text>
</comment>
<feature type="region of interest" description="Disordered" evidence="5">
    <location>
        <begin position="51"/>
        <end position="113"/>
    </location>
</feature>
<reference evidence="7 8" key="1">
    <citation type="submission" date="2018-02" db="EMBL/GenBank/DDBJ databases">
        <title>Draft genome sequences of Elsinoe sp., causing black scab on jojoba.</title>
        <authorList>
            <person name="Stodart B."/>
            <person name="Jeffress S."/>
            <person name="Ash G."/>
            <person name="Arun Chinnappa K."/>
        </authorList>
    </citation>
    <scope>NUCLEOTIDE SEQUENCE [LARGE SCALE GENOMIC DNA]</scope>
    <source>
        <strain evidence="7 8">Hillstone_2</strain>
    </source>
</reference>
<dbReference type="Pfam" id="PF00610">
    <property type="entry name" value="DEP"/>
    <property type="match status" value="1"/>
</dbReference>
<feature type="compositionally biased region" description="Basic and acidic residues" evidence="5">
    <location>
        <begin position="656"/>
        <end position="667"/>
    </location>
</feature>
<proteinExistence type="inferred from homology"/>
<dbReference type="SMART" id="SM00049">
    <property type="entry name" value="DEP"/>
    <property type="match status" value="1"/>
</dbReference>
<feature type="compositionally biased region" description="Gly residues" evidence="5">
    <location>
        <begin position="1820"/>
        <end position="1829"/>
    </location>
</feature>
<evidence type="ECO:0000256" key="1">
    <source>
        <dbReference type="ARBA" id="ARBA00004148"/>
    </source>
</evidence>
<feature type="compositionally biased region" description="Low complexity" evidence="5">
    <location>
        <begin position="1679"/>
        <end position="1705"/>
    </location>
</feature>
<dbReference type="Proteomes" id="UP000308133">
    <property type="component" value="Unassembled WGS sequence"/>
</dbReference>
<dbReference type="InterPro" id="IPR036390">
    <property type="entry name" value="WH_DNA-bd_sf"/>
</dbReference>
<evidence type="ECO:0000256" key="3">
    <source>
        <dbReference type="ARBA" id="ARBA00018529"/>
    </source>
</evidence>
<dbReference type="GO" id="GO:0005774">
    <property type="term" value="C:vacuolar membrane"/>
    <property type="evidence" value="ECO:0007669"/>
    <property type="project" value="UniProtKB-SubCell"/>
</dbReference>
<name>A0A4U7AT69_9PEZI</name>
<feature type="domain" description="DEP" evidence="6">
    <location>
        <begin position="1297"/>
        <end position="1372"/>
    </location>
</feature>
<dbReference type="Gene3D" id="1.10.10.10">
    <property type="entry name" value="Winged helix-like DNA-binding domain superfamily/Winged helix DNA-binding domain"/>
    <property type="match status" value="1"/>
</dbReference>
<dbReference type="InterPro" id="IPR036388">
    <property type="entry name" value="WH-like_DNA-bd_sf"/>
</dbReference>
<dbReference type="GO" id="GO:1904262">
    <property type="term" value="P:negative regulation of TORC1 signaling"/>
    <property type="evidence" value="ECO:0007669"/>
    <property type="project" value="TreeGrafter"/>
</dbReference>
<evidence type="ECO:0000313" key="7">
    <source>
        <dbReference type="EMBL" id="TKX19830.1"/>
    </source>
</evidence>
<evidence type="ECO:0000256" key="4">
    <source>
        <dbReference type="ARBA" id="ARBA00021881"/>
    </source>
</evidence>
<dbReference type="PROSITE" id="PS50186">
    <property type="entry name" value="DEP"/>
    <property type="match status" value="1"/>
</dbReference>
<dbReference type="GO" id="GO:0010508">
    <property type="term" value="P:positive regulation of autophagy"/>
    <property type="evidence" value="ECO:0007669"/>
    <property type="project" value="TreeGrafter"/>
</dbReference>
<dbReference type="Pfam" id="PF19418">
    <property type="entry name" value="DEPDC5_CTD"/>
    <property type="match status" value="1"/>
</dbReference>
<dbReference type="CDD" id="cd04449">
    <property type="entry name" value="DEP_DEPDC5-like"/>
    <property type="match status" value="1"/>
</dbReference>
<sequence>MSADLSPRAWFVSLEFHDDNFSKESIIINVEHIPGCDLLLGSLARVAPFNASKPSKNGRQASDHGSSVDESSHNGGTSTSDGTDSQTSRRTTSRGTKRTNRSNRSIDGDIPGTVEHSKSMVFRIGQLTAEQRQKKPHMQVSLHSSIKTAFNFTNRQRAVVYPAQKETSQASFIELALRDQYLSRSDMWQMTVSELSNKSVYRGQQVVFLGSIKAKVKNIFVRGKRVNSALVTSSTLPIFRSESARYVFFVQMSREMWEYDADGGGEVMFNKVINGFLPDLFKRWQRAGARHLVSIIMFSRIEYERGILKHTNESSSNKRAYLDADDNKDYRDFYRVVTTDTASADWVRILYDLKREWKVFLRDTLILPGDDAYGRVPDSLADVKNLPEVDCVIAGRPTIAAKGNVLEAINLASSQFAQDYIDRDLVRTGISLVIITAGTGVFEVKYDMLKLTTDTLVGNGFGIDLVALSPMPLHSVPLFRYRTPQEAQQILAKSSYGSFGRGGSTPRNLSLRYRLSVSPVKLDGLFHAETNGARRGKSSGGSSDDSAWSYALPRWIDVSFWTGDSDASWQDTTTLQRQQRPRHPAGFVSSVRMYELQMMGLMDVEVADICLPFLSPKIGLSGTNTQDSKRTTHHSNDMSRLLTSSNAAAWTPNGSPEKRSPEPDTHIDPVRELVSQWMDEYEEKTFKEPESQLLPLTFNKAQRQSEVEDAHNRSASISTNAAALSRSPSTSLLSRSPLSHYRGLDRPKDRKESMASISDTASFHAAASNTTGSDRKNEPAKRTKINRQISLGFKGLGPGKATASTSISSGGVDTSAAVTDMRSNANHPKPVGLLTQQLKNSIRKKPSEQTLAEHGKPKQNKSQKQPQSDPISIQKDNSSDSSADDDTLADATVKPGTLLKPSEYGSTVRPDNKYLKAGPGRKDSVAKMRDPTLSPFDAVSPWLTLLNPSNPRKDNMSVASQFRRWQHVFPKAIPTTVIKWKSLSSPAALPLTSEYFPTHEELRDQYNESKYHVRVPENDENDLQASDVKDLLRRLLAARLSNGFQLVVGEDAEAHADLLGLRLIECFEPDLAVDRDVIVLMSIGNNFHQLQCTGDDEITVRQYIRKQSSLPVSPQDSKILYQPRVRTMLAETYHRRQFILQNPRSSYNWISIDDHSAGIKPELSDEFRFWRARFVLIPVDIPKGPRGPLAPVAEVSDEETRVEGIQKLTQLWQRHRYLPPSEKRYQASLPQRYRDTNPLAIDYQTRDPSAVVRAHAAGPLETLLQGGDGFPLFAESEMYHTSDFDLQRLAQHLQSKPPKGVPMVDRRWHWKLYHRCFRGDELASWLLANFKDMESREDAVQLGNELMKKGLFTSASSKHHFRDGNYFYQMSSEYRTTSYPDAKGWFSRMTDRSIPPTPSTEPSHSSPMSERPQSRASRSSSDTSSGERTPTKEKVLELSKMLQYDVDPRGKSWRPEIIHLHYDRIHNPDNCYHLRIEWMNVTSKLIEDVIVTWATTVDRYGLKLVEVPIAEACKISEDHPFRTPYKVELASQPPKNPPRHYFDVSSFQAQPIEDPVAYHKALLRKWDFVLDLEAAKSFDPAVPVTYSWGKPSYQYTQFIHKSGTLLAQIDDHGAFLLLANRLCSNRVASTKDSTKLESHERQHLERRTTRNTTTSPFASPLVRAADVPIPPSPRMSALSTLRPSAATSRTTTTTNRNNITRTSPSFSESRLNGRPTTAENLLTAFEKFCADKDLLESFWEEALKPSATPSPRQMPADSRWSPRVTPTLRGVSAAFARGQHGGQQGGVPHLGGVEEIPSLGLPERRMQLQGVRAASYAPGSGFGLGPGGGEARERRQSGTSEGRSGGLGQALLGRPTSPRDVLEGARRAR</sequence>
<feature type="compositionally biased region" description="Basic and acidic residues" evidence="5">
    <location>
        <begin position="1860"/>
        <end position="1869"/>
    </location>
</feature>
<feature type="compositionally biased region" description="Polar residues" evidence="5">
    <location>
        <begin position="755"/>
        <end position="772"/>
    </location>
</feature>
<feature type="region of interest" description="Disordered" evidence="5">
    <location>
        <begin position="1815"/>
        <end position="1869"/>
    </location>
</feature>
<feature type="compositionally biased region" description="Low complexity" evidence="5">
    <location>
        <begin position="73"/>
        <end position="90"/>
    </location>
</feature>
<dbReference type="InterPro" id="IPR045838">
    <property type="entry name" value="DEPDC5_CTD"/>
</dbReference>
<comment type="caution">
    <text evidence="7">The sequence shown here is derived from an EMBL/GenBank/DDBJ whole genome shotgun (WGS) entry which is preliminary data.</text>
</comment>
<feature type="compositionally biased region" description="Basic and acidic residues" evidence="5">
    <location>
        <begin position="742"/>
        <end position="753"/>
    </location>
</feature>
<dbReference type="PANTHER" id="PTHR13179:SF8">
    <property type="entry name" value="GATOR COMPLEX PROTEIN DEPDC5"/>
    <property type="match status" value="1"/>
</dbReference>
<feature type="compositionally biased region" description="Basic and acidic residues" evidence="5">
    <location>
        <begin position="1632"/>
        <end position="1648"/>
    </location>
</feature>
<dbReference type="GO" id="GO:1990130">
    <property type="term" value="C:GATOR1 complex"/>
    <property type="evidence" value="ECO:0007669"/>
    <property type="project" value="TreeGrafter"/>
</dbReference>
<dbReference type="InterPro" id="IPR027244">
    <property type="entry name" value="IML1"/>
</dbReference>
<feature type="compositionally biased region" description="Polar residues" evidence="5">
    <location>
        <begin position="802"/>
        <end position="812"/>
    </location>
</feature>
<feature type="region of interest" description="Disordered" evidence="5">
    <location>
        <begin position="704"/>
        <end position="814"/>
    </location>
</feature>
<feature type="compositionally biased region" description="Low complexity" evidence="5">
    <location>
        <begin position="724"/>
        <end position="739"/>
    </location>
</feature>
<comment type="subcellular location">
    <subcellularLocation>
        <location evidence="1">Vacuole membrane</location>
        <topology evidence="1">Peripheral membrane protein</topology>
    </subcellularLocation>
</comment>
<feature type="region of interest" description="Disordered" evidence="5">
    <location>
        <begin position="847"/>
        <end position="929"/>
    </location>
</feature>
<gene>
    <name evidence="7" type="ORF">C1H76_8028</name>
</gene>
<dbReference type="SUPFAM" id="SSF46785">
    <property type="entry name" value="Winged helix' DNA-binding domain"/>
    <property type="match status" value="1"/>
</dbReference>
<feature type="compositionally biased region" description="Polar residues" evidence="5">
    <location>
        <begin position="641"/>
        <end position="654"/>
    </location>
</feature>
<dbReference type="EMBL" id="PTQR01000106">
    <property type="protein sequence ID" value="TKX19830.1"/>
    <property type="molecule type" value="Genomic_DNA"/>
</dbReference>
<dbReference type="InterPro" id="IPR000591">
    <property type="entry name" value="DEP_dom"/>
</dbReference>
<feature type="compositionally biased region" description="Basic and acidic residues" evidence="5">
    <location>
        <begin position="910"/>
        <end position="929"/>
    </location>
</feature>
<accession>A0A4U7AT69</accession>
<evidence type="ECO:0000256" key="5">
    <source>
        <dbReference type="SAM" id="MobiDB-lite"/>
    </source>
</evidence>
<feature type="compositionally biased region" description="Polar residues" evidence="5">
    <location>
        <begin position="52"/>
        <end position="65"/>
    </location>
</feature>
<dbReference type="GO" id="GO:0005096">
    <property type="term" value="F:GTPase activator activity"/>
    <property type="evidence" value="ECO:0007669"/>
    <property type="project" value="InterPro"/>
</dbReference>
<feature type="region of interest" description="Disordered" evidence="5">
    <location>
        <begin position="1390"/>
        <end position="1436"/>
    </location>
</feature>
<feature type="compositionally biased region" description="Low complexity" evidence="5">
    <location>
        <begin position="1400"/>
        <end position="1424"/>
    </location>
</feature>
<feature type="region of interest" description="Disordered" evidence="5">
    <location>
        <begin position="1629"/>
        <end position="1713"/>
    </location>
</feature>
<feature type="region of interest" description="Disordered" evidence="5">
    <location>
        <begin position="620"/>
        <end position="667"/>
    </location>
</feature>
<evidence type="ECO:0000259" key="6">
    <source>
        <dbReference type="PROSITE" id="PS50186"/>
    </source>
</evidence>
<dbReference type="GO" id="GO:0035556">
    <property type="term" value="P:intracellular signal transduction"/>
    <property type="evidence" value="ECO:0007669"/>
    <property type="project" value="InterPro"/>
</dbReference>
<evidence type="ECO:0000313" key="8">
    <source>
        <dbReference type="Proteomes" id="UP000308133"/>
    </source>
</evidence>
<dbReference type="Pfam" id="PF12257">
    <property type="entry name" value="IML1"/>
    <property type="match status" value="1"/>
</dbReference>
<dbReference type="InterPro" id="IPR048255">
    <property type="entry name" value="IML1_N"/>
</dbReference>
<feature type="compositionally biased region" description="Polar residues" evidence="5">
    <location>
        <begin position="713"/>
        <end position="722"/>
    </location>
</feature>